<evidence type="ECO:0000313" key="2">
    <source>
        <dbReference type="EMBL" id="NIJ67447.1"/>
    </source>
</evidence>
<dbReference type="AlphaFoldDB" id="A0A7X5V3W8"/>
<dbReference type="PROSITE" id="PS51257">
    <property type="entry name" value="PROKAR_LIPOPROTEIN"/>
    <property type="match status" value="1"/>
</dbReference>
<gene>
    <name evidence="2" type="ORF">FHR20_004431</name>
</gene>
<organism evidence="2 3">
    <name type="scientific">Sphingomonas leidyi</name>
    <dbReference type="NCBI Taxonomy" id="68569"/>
    <lineage>
        <taxon>Bacteria</taxon>
        <taxon>Pseudomonadati</taxon>
        <taxon>Pseudomonadota</taxon>
        <taxon>Alphaproteobacteria</taxon>
        <taxon>Sphingomonadales</taxon>
        <taxon>Sphingomonadaceae</taxon>
        <taxon>Sphingomonas</taxon>
    </lineage>
</organism>
<dbReference type="EMBL" id="JAASQV010000007">
    <property type="protein sequence ID" value="NIJ67447.1"/>
    <property type="molecule type" value="Genomic_DNA"/>
</dbReference>
<name>A0A7X5V3W8_9SPHN</name>
<evidence type="ECO:0000256" key="1">
    <source>
        <dbReference type="SAM" id="SignalP"/>
    </source>
</evidence>
<evidence type="ECO:0008006" key="4">
    <source>
        <dbReference type="Google" id="ProtNLM"/>
    </source>
</evidence>
<evidence type="ECO:0000313" key="3">
    <source>
        <dbReference type="Proteomes" id="UP000564677"/>
    </source>
</evidence>
<feature type="chain" id="PRO_5031031728" description="Lipoprotein" evidence="1">
    <location>
        <begin position="21"/>
        <end position="132"/>
    </location>
</feature>
<feature type="signal peptide" evidence="1">
    <location>
        <begin position="1"/>
        <end position="20"/>
    </location>
</feature>
<protein>
    <recommendedName>
        <fullName evidence="4">Lipoprotein</fullName>
    </recommendedName>
</protein>
<sequence>MFRFAIPAVLTLAAACAANAAMPQRAADRDEAKIARTLAGLTPGKPQDCIPRERMGETQGFPNTILYIEGRKKVWRNDVTGSCTGLASDDLMVVESTSGQLCRGDIVRTRSRLGGGMLTSSCALGSFVPYAK</sequence>
<keyword evidence="1" id="KW-0732">Signal</keyword>
<proteinExistence type="predicted"/>
<reference evidence="2 3" key="1">
    <citation type="submission" date="2020-03" db="EMBL/GenBank/DDBJ databases">
        <title>Genomic Encyclopedia of Type Strains, Phase IV (KMG-IV): sequencing the most valuable type-strain genomes for metagenomic binning, comparative biology and taxonomic classification.</title>
        <authorList>
            <person name="Goeker M."/>
        </authorList>
    </citation>
    <scope>NUCLEOTIDE SEQUENCE [LARGE SCALE GENOMIC DNA]</scope>
    <source>
        <strain evidence="2 3">DSM 4733</strain>
    </source>
</reference>
<comment type="caution">
    <text evidence="2">The sequence shown here is derived from an EMBL/GenBank/DDBJ whole genome shotgun (WGS) entry which is preliminary data.</text>
</comment>
<dbReference type="Proteomes" id="UP000564677">
    <property type="component" value="Unassembled WGS sequence"/>
</dbReference>
<keyword evidence="3" id="KW-1185">Reference proteome</keyword>
<dbReference type="RefSeq" id="WP_167301546.1">
    <property type="nucleotide sequence ID" value="NZ_CP170557.1"/>
</dbReference>
<accession>A0A7X5V3W8</accession>